<dbReference type="OrthoDB" id="7624131at2"/>
<dbReference type="PRINTS" id="PR00313">
    <property type="entry name" value="CABNDNGRPT"/>
</dbReference>
<name>A0A2P8FKC5_9RHOB</name>
<feature type="compositionally biased region" description="Polar residues" evidence="1">
    <location>
        <begin position="1"/>
        <end position="12"/>
    </location>
</feature>
<evidence type="ECO:0008006" key="4">
    <source>
        <dbReference type="Google" id="ProtNLM"/>
    </source>
</evidence>
<keyword evidence="3" id="KW-1185">Reference proteome</keyword>
<sequence>MTTRSDLNTYVNATMDREQIDPDGNTNKRFDTKTKIEEDANNNDSFLGSNLNDYVSTGIGNDYVRTRKGDDHVAAGDGNDVVKLGRGDDEANGGDGRDFLMGGRGNDRLGGGAGDDYFGAVNGSNLVSTGDGHDTIVLTYRQSKMEARDGNATADDWAGGSDAYTTVTDFTVGEDVLHMTGLNEGKAPEKLLFDVSKKGTMITDQDGNAIVYLRDVQVEDAEAFIADSMDFGKFDWKGTQLRLLSEGEDAPGKIKDDGSMKNVDFKDKVSDYGVFDYGENDLNPAGRGGQSFFYGSDGSLSQEARAVISGSTLSEGEVEEFVFALLDDKAGVQQFGAEADEIVVTQLEAEQLTFEVNNGNTSLSPQGATDTVVLRGEVVEDAIRNWEATTGLDSDSFVF</sequence>
<dbReference type="EMBL" id="PYGJ01000001">
    <property type="protein sequence ID" value="PSL22164.1"/>
    <property type="molecule type" value="Genomic_DNA"/>
</dbReference>
<reference evidence="2 3" key="1">
    <citation type="submission" date="2018-03" db="EMBL/GenBank/DDBJ databases">
        <title>Genomic Encyclopedia of Archaeal and Bacterial Type Strains, Phase II (KMG-II): from individual species to whole genera.</title>
        <authorList>
            <person name="Goeker M."/>
        </authorList>
    </citation>
    <scope>NUCLEOTIDE SEQUENCE [LARGE SCALE GENOMIC DNA]</scope>
    <source>
        <strain evidence="2 3">DSM 100673</strain>
    </source>
</reference>
<dbReference type="InterPro" id="IPR011049">
    <property type="entry name" value="Serralysin-like_metalloprot_C"/>
</dbReference>
<dbReference type="SUPFAM" id="SSF51120">
    <property type="entry name" value="beta-Roll"/>
    <property type="match status" value="1"/>
</dbReference>
<organism evidence="2 3">
    <name type="scientific">Shimia abyssi</name>
    <dbReference type="NCBI Taxonomy" id="1662395"/>
    <lineage>
        <taxon>Bacteria</taxon>
        <taxon>Pseudomonadati</taxon>
        <taxon>Pseudomonadota</taxon>
        <taxon>Alphaproteobacteria</taxon>
        <taxon>Rhodobacterales</taxon>
        <taxon>Roseobacteraceae</taxon>
    </lineage>
</organism>
<comment type="caution">
    <text evidence="2">The sequence shown here is derived from an EMBL/GenBank/DDBJ whole genome shotgun (WGS) entry which is preliminary data.</text>
</comment>
<evidence type="ECO:0000313" key="3">
    <source>
        <dbReference type="Proteomes" id="UP000240418"/>
    </source>
</evidence>
<dbReference type="AlphaFoldDB" id="A0A2P8FKC5"/>
<feature type="region of interest" description="Disordered" evidence="1">
    <location>
        <begin position="1"/>
        <end position="28"/>
    </location>
</feature>
<proteinExistence type="predicted"/>
<dbReference type="Gene3D" id="2.150.10.10">
    <property type="entry name" value="Serralysin-like metalloprotease, C-terminal"/>
    <property type="match status" value="1"/>
</dbReference>
<protein>
    <recommendedName>
        <fullName evidence="4">Hemolysin type calcium-binding protein</fullName>
    </recommendedName>
</protein>
<dbReference type="Pfam" id="PF00353">
    <property type="entry name" value="HemolysinCabind"/>
    <property type="match status" value="2"/>
</dbReference>
<evidence type="ECO:0000256" key="1">
    <source>
        <dbReference type="SAM" id="MobiDB-lite"/>
    </source>
</evidence>
<gene>
    <name evidence="2" type="ORF">CLV88_101589</name>
</gene>
<dbReference type="Proteomes" id="UP000240418">
    <property type="component" value="Unassembled WGS sequence"/>
</dbReference>
<dbReference type="InterPro" id="IPR001343">
    <property type="entry name" value="Hemolysn_Ca-bd"/>
</dbReference>
<dbReference type="RefSeq" id="WP_106606844.1">
    <property type="nucleotide sequence ID" value="NZ_PYGJ01000001.1"/>
</dbReference>
<feature type="compositionally biased region" description="Basic and acidic residues" evidence="1">
    <location>
        <begin position="15"/>
        <end position="28"/>
    </location>
</feature>
<accession>A0A2P8FKC5</accession>
<dbReference type="PROSITE" id="PS00330">
    <property type="entry name" value="HEMOLYSIN_CALCIUM"/>
    <property type="match status" value="1"/>
</dbReference>
<evidence type="ECO:0000313" key="2">
    <source>
        <dbReference type="EMBL" id="PSL22164.1"/>
    </source>
</evidence>
<dbReference type="InterPro" id="IPR018511">
    <property type="entry name" value="Hemolysin-typ_Ca-bd_CS"/>
</dbReference>
<dbReference type="GO" id="GO:0005509">
    <property type="term" value="F:calcium ion binding"/>
    <property type="evidence" value="ECO:0007669"/>
    <property type="project" value="InterPro"/>
</dbReference>
<feature type="region of interest" description="Disordered" evidence="1">
    <location>
        <begin position="78"/>
        <end position="103"/>
    </location>
</feature>